<dbReference type="Gene3D" id="3.30.450.20">
    <property type="entry name" value="PAS domain"/>
    <property type="match status" value="1"/>
</dbReference>
<dbReference type="InterPro" id="IPR013767">
    <property type="entry name" value="PAS_fold"/>
</dbReference>
<dbReference type="PRINTS" id="PR01590">
    <property type="entry name" value="HTHFIS"/>
</dbReference>
<proteinExistence type="predicted"/>
<feature type="domain" description="Sigma-54 factor interaction" evidence="6">
    <location>
        <begin position="385"/>
        <end position="614"/>
    </location>
</feature>
<dbReference type="InterPro" id="IPR009057">
    <property type="entry name" value="Homeodomain-like_sf"/>
</dbReference>
<organism evidence="8">
    <name type="scientific">Desulfitobacterium hafniense</name>
    <name type="common">Desulfitobacterium frappieri</name>
    <dbReference type="NCBI Taxonomy" id="49338"/>
    <lineage>
        <taxon>Bacteria</taxon>
        <taxon>Bacillati</taxon>
        <taxon>Bacillota</taxon>
        <taxon>Clostridia</taxon>
        <taxon>Eubacteriales</taxon>
        <taxon>Desulfitobacteriaceae</taxon>
        <taxon>Desulfitobacterium</taxon>
    </lineage>
</organism>
<dbReference type="InterPro" id="IPR025662">
    <property type="entry name" value="Sigma_54_int_dom_ATP-bd_1"/>
</dbReference>
<evidence type="ECO:0000256" key="5">
    <source>
        <dbReference type="ARBA" id="ARBA00023163"/>
    </source>
</evidence>
<dbReference type="PROSITE" id="PS00688">
    <property type="entry name" value="SIGMA54_INTERACT_3"/>
    <property type="match status" value="1"/>
</dbReference>
<dbReference type="InterPro" id="IPR035965">
    <property type="entry name" value="PAS-like_dom_sf"/>
</dbReference>
<dbReference type="SUPFAM" id="SSF46689">
    <property type="entry name" value="Homeodomain-like"/>
    <property type="match status" value="1"/>
</dbReference>
<dbReference type="InterPro" id="IPR000014">
    <property type="entry name" value="PAS"/>
</dbReference>
<dbReference type="InterPro" id="IPR058031">
    <property type="entry name" value="AAA_lid_NorR"/>
</dbReference>
<dbReference type="InterPro" id="IPR003593">
    <property type="entry name" value="AAA+_ATPase"/>
</dbReference>
<dbReference type="PANTHER" id="PTHR32071">
    <property type="entry name" value="TRANSCRIPTIONAL REGULATORY PROTEIN"/>
    <property type="match status" value="1"/>
</dbReference>
<dbReference type="Gene3D" id="1.10.8.60">
    <property type="match status" value="1"/>
</dbReference>
<dbReference type="GO" id="GO:0005524">
    <property type="term" value="F:ATP binding"/>
    <property type="evidence" value="ECO:0007669"/>
    <property type="project" value="UniProtKB-KW"/>
</dbReference>
<evidence type="ECO:0000313" key="8">
    <source>
        <dbReference type="EMBL" id="CDX03726.1"/>
    </source>
</evidence>
<dbReference type="Pfam" id="PF00989">
    <property type="entry name" value="PAS"/>
    <property type="match status" value="1"/>
</dbReference>
<keyword evidence="1" id="KW-0547">Nucleotide-binding</keyword>
<evidence type="ECO:0000256" key="1">
    <source>
        <dbReference type="ARBA" id="ARBA00022741"/>
    </source>
</evidence>
<dbReference type="RefSeq" id="WP_015943715.1">
    <property type="nucleotide sequence ID" value="NZ_LK996017.1"/>
</dbReference>
<dbReference type="Pfam" id="PF02954">
    <property type="entry name" value="HTH_8"/>
    <property type="match status" value="1"/>
</dbReference>
<dbReference type="Gene3D" id="1.10.10.60">
    <property type="entry name" value="Homeodomain-like"/>
    <property type="match status" value="1"/>
</dbReference>
<evidence type="ECO:0000256" key="2">
    <source>
        <dbReference type="ARBA" id="ARBA00022840"/>
    </source>
</evidence>
<name>A0A098B794_DESHA</name>
<keyword evidence="3" id="KW-0805">Transcription regulation</keyword>
<dbReference type="InterPro" id="IPR025944">
    <property type="entry name" value="Sigma_54_int_dom_CS"/>
</dbReference>
<dbReference type="Pfam" id="PF25601">
    <property type="entry name" value="AAA_lid_14"/>
    <property type="match status" value="1"/>
</dbReference>
<dbReference type="FunFam" id="3.40.50.300:FF:000006">
    <property type="entry name" value="DNA-binding transcriptional regulator NtrC"/>
    <property type="match status" value="1"/>
</dbReference>
<dbReference type="Pfam" id="PF00158">
    <property type="entry name" value="Sigma54_activat"/>
    <property type="match status" value="1"/>
</dbReference>
<dbReference type="EMBL" id="LK996017">
    <property type="protein sequence ID" value="CDX03726.1"/>
    <property type="molecule type" value="Genomic_DNA"/>
</dbReference>
<dbReference type="CDD" id="cd00130">
    <property type="entry name" value="PAS"/>
    <property type="match status" value="1"/>
</dbReference>
<dbReference type="PANTHER" id="PTHR32071:SF57">
    <property type="entry name" value="C4-DICARBOXYLATE TRANSPORT TRANSCRIPTIONAL REGULATORY PROTEIN DCTD"/>
    <property type="match status" value="1"/>
</dbReference>
<protein>
    <submittedName>
        <fullName evidence="8">Signal-transduction and transcriptional-control protein</fullName>
    </submittedName>
</protein>
<feature type="domain" description="PAS" evidence="7">
    <location>
        <begin position="256"/>
        <end position="308"/>
    </location>
</feature>
<evidence type="ECO:0000256" key="3">
    <source>
        <dbReference type="ARBA" id="ARBA00023015"/>
    </source>
</evidence>
<dbReference type="GO" id="GO:0006355">
    <property type="term" value="P:regulation of DNA-templated transcription"/>
    <property type="evidence" value="ECO:0007669"/>
    <property type="project" value="InterPro"/>
</dbReference>
<gene>
    <name evidence="8" type="ORF">DPCES_3840</name>
</gene>
<dbReference type="PROSITE" id="PS50112">
    <property type="entry name" value="PAS"/>
    <property type="match status" value="1"/>
</dbReference>
<keyword evidence="2" id="KW-0067">ATP-binding</keyword>
<dbReference type="PROSITE" id="PS00676">
    <property type="entry name" value="SIGMA54_INTERACT_2"/>
    <property type="match status" value="1"/>
</dbReference>
<dbReference type="GO" id="GO:0043565">
    <property type="term" value="F:sequence-specific DNA binding"/>
    <property type="evidence" value="ECO:0007669"/>
    <property type="project" value="InterPro"/>
</dbReference>
<reference evidence="8" key="1">
    <citation type="submission" date="2014-07" db="EMBL/GenBank/DDBJ databases">
        <authorList>
            <person name="Hornung V.Bastian."/>
        </authorList>
    </citation>
    <scope>NUCLEOTIDE SEQUENCE</scope>
    <source>
        <strain evidence="8">PCE-S</strain>
    </source>
</reference>
<evidence type="ECO:0000256" key="4">
    <source>
        <dbReference type="ARBA" id="ARBA00023125"/>
    </source>
</evidence>
<dbReference type="InterPro" id="IPR027417">
    <property type="entry name" value="P-loop_NTPase"/>
</dbReference>
<evidence type="ECO:0000259" key="6">
    <source>
        <dbReference type="PROSITE" id="PS50045"/>
    </source>
</evidence>
<dbReference type="InterPro" id="IPR002197">
    <property type="entry name" value="HTH_Fis"/>
</dbReference>
<dbReference type="InterPro" id="IPR025943">
    <property type="entry name" value="Sigma_54_int_dom_ATP-bd_2"/>
</dbReference>
<dbReference type="PATRIC" id="fig|49338.4.peg.4124"/>
<dbReference type="SUPFAM" id="SSF52540">
    <property type="entry name" value="P-loop containing nucleoside triphosphate hydrolases"/>
    <property type="match status" value="1"/>
</dbReference>
<accession>A0A098B794</accession>
<dbReference type="Gene3D" id="3.40.50.300">
    <property type="entry name" value="P-loop containing nucleotide triphosphate hydrolases"/>
    <property type="match status" value="1"/>
</dbReference>
<dbReference type="AlphaFoldDB" id="A0A098B794"/>
<sequence length="694" mass="78294">MVNNRGSDSLTNKQRSALITQERIDNILRWKEKFLNEPHSVDPRECDDISNEVAESWLRSRDRGIDPYNSMSKPYPNSREHAEKIVKNRPLIEITKPLMEKFRDMAVLPSGFILYLCDYTGAFLLQAGDMVRVPTEGVAWNESTIGTCAHTICMELKKPIQILGPEHYCVGLHNIVGSAAPIMDESGKVIASIILGQPIEYRLEGEYFNNFLSHTLGLITALAKAIETQLKLNQTNELLTESNSNLIKVIHELNTTMDTLETTLEVMDEGIITLDPSGRIINMNREVTRIFKIRPEEKSHKNINEFLHTHSQVAALITAGKSVDIEENLVIGNDEQPYIINIRPVLNKKTQQIEAAVLRLNHVDKVNAQAANRTGSIATYSFECIVGESEEIKKAVSIARRFATSSENVLLMGESGTGKELFAQAIHNHSCPLGPFMAVNCAAMPRELIESELFGYEGGSFTGAERTGRPGKIELAHGGTLFLDEIGDMPLELQAVLLRALEDKQIMRIGGRRYKKVDFRLIAATNKNLFKMVKERQYREDLYFRLSVLTITIPSLRNRKNDIDVLSQYFIKNYCQKQGWKTPKITKGALRKIQEYEWPGNVRQLQNALIYAVNSAHNDVIDTDSLPQYILLDSSPFQDEPNFTTDSLSLEHLEKNAIKTALLHAKNSIPDAAKLLGISRSTLYRKLKDYGFEY</sequence>
<dbReference type="SMART" id="SM00382">
    <property type="entry name" value="AAA"/>
    <property type="match status" value="1"/>
</dbReference>
<keyword evidence="4" id="KW-0238">DNA-binding</keyword>
<dbReference type="InterPro" id="IPR002078">
    <property type="entry name" value="Sigma_54_int"/>
</dbReference>
<keyword evidence="5" id="KW-0804">Transcription</keyword>
<dbReference type="InterPro" id="IPR029016">
    <property type="entry name" value="GAF-like_dom_sf"/>
</dbReference>
<dbReference type="PROSITE" id="PS00675">
    <property type="entry name" value="SIGMA54_INTERACT_1"/>
    <property type="match status" value="1"/>
</dbReference>
<dbReference type="Gene3D" id="3.30.450.40">
    <property type="match status" value="1"/>
</dbReference>
<dbReference type="CDD" id="cd00009">
    <property type="entry name" value="AAA"/>
    <property type="match status" value="1"/>
</dbReference>
<dbReference type="SUPFAM" id="SSF55785">
    <property type="entry name" value="PYP-like sensor domain (PAS domain)"/>
    <property type="match status" value="1"/>
</dbReference>
<dbReference type="SMART" id="SM00091">
    <property type="entry name" value="PAS"/>
    <property type="match status" value="1"/>
</dbReference>
<evidence type="ECO:0000259" key="7">
    <source>
        <dbReference type="PROSITE" id="PS50112"/>
    </source>
</evidence>
<dbReference type="PROSITE" id="PS50045">
    <property type="entry name" value="SIGMA54_INTERACT_4"/>
    <property type="match status" value="1"/>
</dbReference>